<proteinExistence type="predicted"/>
<sequence length="223" mass="23958">MSDTDIRVLIVDDNRTVRRGIRLRLENAAGIRVAGEASNGRDAAVLARAERADVVLMDLHMPGMSGIEATRLITSEANETCRVVLLTSEVSDAFVVEALEAGASGYLLKGHDSDQLLPVIRGAAAGTATISPRVAPRLIRELRAAKPQPAEPEQVALLTAAELRVVSLLSSGLTSNDEIARHLTVSVNTVRSQTASALRKLDLDDRTQLALWGARNGLIRREK</sequence>
<dbReference type="InterPro" id="IPR058245">
    <property type="entry name" value="NreC/VraR/RcsB-like_REC"/>
</dbReference>
<evidence type="ECO:0000313" key="7">
    <source>
        <dbReference type="Proteomes" id="UP001256673"/>
    </source>
</evidence>
<keyword evidence="2" id="KW-0238">DNA-binding</keyword>
<name>A0ABU3RTV9_9MICO</name>
<reference evidence="6 7" key="1">
    <citation type="submission" date="2023-09" db="EMBL/GenBank/DDBJ databases">
        <title>Microbacterium fusihabitans sp. nov., Microbacterium phycihabitans sp. nov., and Microbacterium cervinum sp. nov., isolated from dried seaweeds of beach.</title>
        <authorList>
            <person name="Lee S.D."/>
        </authorList>
    </citation>
    <scope>NUCLEOTIDE SEQUENCE [LARGE SCALE GENOMIC DNA]</scope>
    <source>
        <strain evidence="6 7">KSW2-21</strain>
    </source>
</reference>
<feature type="modified residue" description="4-aspartylphosphate" evidence="3">
    <location>
        <position position="58"/>
    </location>
</feature>
<keyword evidence="1 3" id="KW-0597">Phosphoprotein</keyword>
<protein>
    <submittedName>
        <fullName evidence="6">Response regulator transcription factor</fullName>
    </submittedName>
</protein>
<dbReference type="CDD" id="cd17535">
    <property type="entry name" value="REC_NarL-like"/>
    <property type="match status" value="1"/>
</dbReference>
<evidence type="ECO:0000256" key="2">
    <source>
        <dbReference type="ARBA" id="ARBA00023125"/>
    </source>
</evidence>
<feature type="domain" description="Response regulatory" evidence="5">
    <location>
        <begin position="7"/>
        <end position="124"/>
    </location>
</feature>
<dbReference type="PROSITE" id="PS50110">
    <property type="entry name" value="RESPONSE_REGULATORY"/>
    <property type="match status" value="1"/>
</dbReference>
<dbReference type="SUPFAM" id="SSF52172">
    <property type="entry name" value="CheY-like"/>
    <property type="match status" value="1"/>
</dbReference>
<keyword evidence="7" id="KW-1185">Reference proteome</keyword>
<evidence type="ECO:0000259" key="5">
    <source>
        <dbReference type="PROSITE" id="PS50110"/>
    </source>
</evidence>
<dbReference type="InterPro" id="IPR016032">
    <property type="entry name" value="Sig_transdc_resp-reg_C-effctor"/>
</dbReference>
<dbReference type="Proteomes" id="UP001256673">
    <property type="component" value="Unassembled WGS sequence"/>
</dbReference>
<dbReference type="Gene3D" id="3.40.50.2300">
    <property type="match status" value="1"/>
</dbReference>
<dbReference type="InterPro" id="IPR001789">
    <property type="entry name" value="Sig_transdc_resp-reg_receiver"/>
</dbReference>
<evidence type="ECO:0000256" key="1">
    <source>
        <dbReference type="ARBA" id="ARBA00022553"/>
    </source>
</evidence>
<dbReference type="SMART" id="SM00421">
    <property type="entry name" value="HTH_LUXR"/>
    <property type="match status" value="1"/>
</dbReference>
<accession>A0ABU3RTV9</accession>
<dbReference type="RefSeq" id="WP_230703940.1">
    <property type="nucleotide sequence ID" value="NZ_JAWDIU010000001.1"/>
</dbReference>
<dbReference type="InterPro" id="IPR000792">
    <property type="entry name" value="Tscrpt_reg_LuxR_C"/>
</dbReference>
<dbReference type="SMART" id="SM00448">
    <property type="entry name" value="REC"/>
    <property type="match status" value="1"/>
</dbReference>
<evidence type="ECO:0000259" key="4">
    <source>
        <dbReference type="PROSITE" id="PS50043"/>
    </source>
</evidence>
<feature type="domain" description="HTH luxR-type" evidence="4">
    <location>
        <begin position="151"/>
        <end position="217"/>
    </location>
</feature>
<dbReference type="InterPro" id="IPR011006">
    <property type="entry name" value="CheY-like_superfamily"/>
</dbReference>
<dbReference type="PROSITE" id="PS50043">
    <property type="entry name" value="HTH_LUXR_2"/>
    <property type="match status" value="1"/>
</dbReference>
<dbReference type="InterPro" id="IPR039420">
    <property type="entry name" value="WalR-like"/>
</dbReference>
<dbReference type="EMBL" id="JAWDIU010000001">
    <property type="protein sequence ID" value="MDU0326215.1"/>
    <property type="molecule type" value="Genomic_DNA"/>
</dbReference>
<dbReference type="Pfam" id="PF00072">
    <property type="entry name" value="Response_reg"/>
    <property type="match status" value="1"/>
</dbReference>
<dbReference type="SUPFAM" id="SSF46894">
    <property type="entry name" value="C-terminal effector domain of the bipartite response regulators"/>
    <property type="match status" value="1"/>
</dbReference>
<dbReference type="PANTHER" id="PTHR43214">
    <property type="entry name" value="TWO-COMPONENT RESPONSE REGULATOR"/>
    <property type="match status" value="1"/>
</dbReference>
<gene>
    <name evidence="6" type="ORF">RWH43_05515</name>
</gene>
<evidence type="ECO:0000313" key="6">
    <source>
        <dbReference type="EMBL" id="MDU0326215.1"/>
    </source>
</evidence>
<dbReference type="Pfam" id="PF00196">
    <property type="entry name" value="GerE"/>
    <property type="match status" value="1"/>
</dbReference>
<evidence type="ECO:0000256" key="3">
    <source>
        <dbReference type="PROSITE-ProRule" id="PRU00169"/>
    </source>
</evidence>
<comment type="caution">
    <text evidence="6">The sequence shown here is derived from an EMBL/GenBank/DDBJ whole genome shotgun (WGS) entry which is preliminary data.</text>
</comment>
<organism evidence="6 7">
    <name type="scientific">Microbacterium algihabitans</name>
    <dbReference type="NCBI Taxonomy" id="3075992"/>
    <lineage>
        <taxon>Bacteria</taxon>
        <taxon>Bacillati</taxon>
        <taxon>Actinomycetota</taxon>
        <taxon>Actinomycetes</taxon>
        <taxon>Micrococcales</taxon>
        <taxon>Microbacteriaceae</taxon>
        <taxon>Microbacterium</taxon>
    </lineage>
</organism>